<feature type="transmembrane region" description="Helical" evidence="10">
    <location>
        <begin position="428"/>
        <end position="445"/>
    </location>
</feature>
<dbReference type="Pfam" id="PF01925">
    <property type="entry name" value="TauE"/>
    <property type="match status" value="1"/>
</dbReference>
<evidence type="ECO:0000256" key="6">
    <source>
        <dbReference type="ARBA" id="ARBA00023027"/>
    </source>
</evidence>
<dbReference type="InterPro" id="IPR028161">
    <property type="entry name" value="Met8-like"/>
</dbReference>
<evidence type="ECO:0000256" key="5">
    <source>
        <dbReference type="ARBA" id="ARBA00023002"/>
    </source>
</evidence>
<keyword evidence="7 10" id="KW-0472">Membrane</keyword>
<evidence type="ECO:0000313" key="13">
    <source>
        <dbReference type="Proteomes" id="UP001204376"/>
    </source>
</evidence>
<evidence type="ECO:0000256" key="1">
    <source>
        <dbReference type="ARBA" id="ARBA00004141"/>
    </source>
</evidence>
<dbReference type="Gene3D" id="3.40.50.720">
    <property type="entry name" value="NAD(P)-binding Rossmann-like Domain"/>
    <property type="match status" value="1"/>
</dbReference>
<dbReference type="Proteomes" id="UP001204376">
    <property type="component" value="Unassembled WGS sequence"/>
</dbReference>
<evidence type="ECO:0000256" key="10">
    <source>
        <dbReference type="RuleBase" id="RU363041"/>
    </source>
</evidence>
<dbReference type="PANTHER" id="PTHR35330">
    <property type="entry name" value="SIROHEME BIOSYNTHESIS PROTEIN MET8"/>
    <property type="match status" value="1"/>
</dbReference>
<dbReference type="Pfam" id="PF13241">
    <property type="entry name" value="NAD_binding_7"/>
    <property type="match status" value="1"/>
</dbReference>
<name>A0ABT1SYP1_9SPHI</name>
<dbReference type="EMBL" id="JANHOH010000001">
    <property type="protein sequence ID" value="MCQ6957402.1"/>
    <property type="molecule type" value="Genomic_DNA"/>
</dbReference>
<dbReference type="SUPFAM" id="SSF51735">
    <property type="entry name" value="NAD(P)-binding Rossmann-fold domains"/>
    <property type="match status" value="1"/>
</dbReference>
<reference evidence="12 13" key="1">
    <citation type="submission" date="2022-07" db="EMBL/GenBank/DDBJ databases">
        <title>Mucilaginibacter sp. JC4.</title>
        <authorList>
            <person name="Le V."/>
            <person name="Ko S.-R."/>
            <person name="Ahn C.-Y."/>
            <person name="Oh H.-M."/>
        </authorList>
    </citation>
    <scope>NUCLEOTIDE SEQUENCE [LARGE SCALE GENOMIC DNA]</scope>
    <source>
        <strain evidence="12 13">JC4</strain>
    </source>
</reference>
<evidence type="ECO:0000256" key="3">
    <source>
        <dbReference type="ARBA" id="ARBA00022692"/>
    </source>
</evidence>
<sequence length="503" mass="54236">MTLLPKDNSLTDVQPEKTQGNQLFPVFLKLNNLHTVLVGAGNVGLEKLTALLQNSPAATVTVISKTFLTDVHLLASIHPQVNIIQKPFTDTDLDGADLVIAATNDSELNKYVRQSAHDRKLLINVADKPELCDFYLGSIVQKGDLKIAISTNGKSPTIAKRLKEVLGEALPAELDITLQQMSEVRNTLAGDFTHKVKELNRVTAVLVGTQKPPSNLNLKLLVWGMSIVFLLIVIASLWYREPAFRGYVETIPPMFYYFLGAGFVFALVDGAIGMSYGVTSTTFSLSMGIPPASASMGVHLSEIMSNGIAGWMHYRMGNVNWKLFKLLLLPGIVGAVTGAYLLSSLEHYAQYTKPAVSLYTLILGCVILSKAINLNRKRTKAKIKNISLLGLGGGFIDAVGGGGWGSIVLSTLIAGGRHPRFSLGTVKLSRFFIALMGSLTFITMLNSSHWDAVAGLVIGSALASPVAARISNKISAKAIMVSVAVIVILISIRSIFNFLMKVI</sequence>
<feature type="transmembrane region" description="Helical" evidence="10">
    <location>
        <begin position="254"/>
        <end position="278"/>
    </location>
</feature>
<organism evidence="12 13">
    <name type="scientific">Mucilaginibacter aquariorum</name>
    <dbReference type="NCBI Taxonomy" id="2967225"/>
    <lineage>
        <taxon>Bacteria</taxon>
        <taxon>Pseudomonadati</taxon>
        <taxon>Bacteroidota</taxon>
        <taxon>Sphingobacteriia</taxon>
        <taxon>Sphingobacteriales</taxon>
        <taxon>Sphingobacteriaceae</taxon>
        <taxon>Mucilaginibacter</taxon>
    </lineage>
</organism>
<dbReference type="InterPro" id="IPR002781">
    <property type="entry name" value="TM_pro_TauE-like"/>
</dbReference>
<keyword evidence="5" id="KW-0560">Oxidoreductase</keyword>
<dbReference type="NCBIfam" id="TIGR01470">
    <property type="entry name" value="cysG_Nterm"/>
    <property type="match status" value="1"/>
</dbReference>
<dbReference type="InterPro" id="IPR036291">
    <property type="entry name" value="NAD(P)-bd_dom_sf"/>
</dbReference>
<feature type="transmembrane region" description="Helical" evidence="10">
    <location>
        <begin position="355"/>
        <end position="374"/>
    </location>
</feature>
<evidence type="ECO:0000256" key="8">
    <source>
        <dbReference type="ARBA" id="ARBA00023244"/>
    </source>
</evidence>
<evidence type="ECO:0000259" key="11">
    <source>
        <dbReference type="Pfam" id="PF14824"/>
    </source>
</evidence>
<proteinExistence type="inferred from homology"/>
<comment type="caution">
    <text evidence="12">The sequence shown here is derived from an EMBL/GenBank/DDBJ whole genome shotgun (WGS) entry which is preliminary data.</text>
</comment>
<keyword evidence="13" id="KW-1185">Reference proteome</keyword>
<keyword evidence="8" id="KW-0627">Porphyrin biosynthesis</keyword>
<dbReference type="RefSeq" id="WP_256537606.1">
    <property type="nucleotide sequence ID" value="NZ_JANHOH010000001.1"/>
</dbReference>
<comment type="similarity">
    <text evidence="10">Belongs to the 4-toluene sulfonate uptake permease (TSUP) (TC 2.A.102) family.</text>
</comment>
<keyword evidence="6" id="KW-0520">NAD</keyword>
<accession>A0ABT1SYP1</accession>
<comment type="catalytic activity">
    <reaction evidence="9">
        <text>precorrin-2 + NAD(+) = sirohydrochlorin + NADH + 2 H(+)</text>
        <dbReference type="Rhea" id="RHEA:15613"/>
        <dbReference type="ChEBI" id="CHEBI:15378"/>
        <dbReference type="ChEBI" id="CHEBI:57540"/>
        <dbReference type="ChEBI" id="CHEBI:57945"/>
        <dbReference type="ChEBI" id="CHEBI:58351"/>
        <dbReference type="ChEBI" id="CHEBI:58827"/>
        <dbReference type="EC" id="1.3.1.76"/>
    </reaction>
</comment>
<keyword evidence="10" id="KW-1003">Cell membrane</keyword>
<gene>
    <name evidence="12" type="ORF">NPE20_05520</name>
</gene>
<evidence type="ECO:0000256" key="4">
    <source>
        <dbReference type="ARBA" id="ARBA00022989"/>
    </source>
</evidence>
<keyword evidence="3 10" id="KW-0812">Transmembrane</keyword>
<dbReference type="InterPro" id="IPR028281">
    <property type="entry name" value="Sirohaem_synthase_central"/>
</dbReference>
<dbReference type="Pfam" id="PF14824">
    <property type="entry name" value="Sirohm_synth_M"/>
    <property type="match status" value="1"/>
</dbReference>
<evidence type="ECO:0000256" key="9">
    <source>
        <dbReference type="ARBA" id="ARBA00047561"/>
    </source>
</evidence>
<dbReference type="Gene3D" id="3.30.160.110">
    <property type="entry name" value="Siroheme synthase, domain 2"/>
    <property type="match status" value="1"/>
</dbReference>
<dbReference type="InterPro" id="IPR006367">
    <property type="entry name" value="Sirohaem_synthase_N"/>
</dbReference>
<evidence type="ECO:0000313" key="12">
    <source>
        <dbReference type="EMBL" id="MCQ6957402.1"/>
    </source>
</evidence>
<evidence type="ECO:0000256" key="7">
    <source>
        <dbReference type="ARBA" id="ARBA00023136"/>
    </source>
</evidence>
<keyword evidence="4 10" id="KW-1133">Transmembrane helix</keyword>
<feature type="transmembrane region" description="Helical" evidence="10">
    <location>
        <begin position="220"/>
        <end position="239"/>
    </location>
</feature>
<comment type="pathway">
    <text evidence="2">Porphyrin-containing compound metabolism; siroheme biosynthesis; sirohydrochlorin from precorrin-2: step 1/1.</text>
</comment>
<dbReference type="PANTHER" id="PTHR35330:SF1">
    <property type="entry name" value="SIROHEME BIOSYNTHESIS PROTEIN MET8"/>
    <property type="match status" value="1"/>
</dbReference>
<protein>
    <recommendedName>
        <fullName evidence="10">Probable membrane transporter protein</fullName>
    </recommendedName>
</protein>
<feature type="transmembrane region" description="Helical" evidence="10">
    <location>
        <begin position="323"/>
        <end position="343"/>
    </location>
</feature>
<feature type="domain" description="Siroheme synthase central" evidence="11">
    <location>
        <begin position="143"/>
        <end position="164"/>
    </location>
</feature>
<dbReference type="SUPFAM" id="SSF75615">
    <property type="entry name" value="Siroheme synthase middle domains-like"/>
    <property type="match status" value="1"/>
</dbReference>
<feature type="transmembrane region" description="Helical" evidence="10">
    <location>
        <begin position="478"/>
        <end position="499"/>
    </location>
</feature>
<comment type="subcellular location">
    <subcellularLocation>
        <location evidence="10">Cell membrane</location>
        <topology evidence="10">Multi-pass membrane protein</topology>
    </subcellularLocation>
    <subcellularLocation>
        <location evidence="1">Membrane</location>
        <topology evidence="1">Multi-pass membrane protein</topology>
    </subcellularLocation>
</comment>
<evidence type="ECO:0000256" key="2">
    <source>
        <dbReference type="ARBA" id="ARBA00005010"/>
    </source>
</evidence>
<feature type="transmembrane region" description="Helical" evidence="10">
    <location>
        <begin position="386"/>
        <end position="408"/>
    </location>
</feature>